<dbReference type="PROSITE" id="PS01124">
    <property type="entry name" value="HTH_ARAC_FAMILY_2"/>
    <property type="match status" value="1"/>
</dbReference>
<dbReference type="RefSeq" id="WP_217426278.1">
    <property type="nucleotide sequence ID" value="NZ_CABPSB010000002.1"/>
</dbReference>
<keyword evidence="3" id="KW-0804">Transcription</keyword>
<protein>
    <submittedName>
        <fullName evidence="5">Invasion protein InvF</fullName>
    </submittedName>
</protein>
<dbReference type="GO" id="GO:0043565">
    <property type="term" value="F:sequence-specific DNA binding"/>
    <property type="evidence" value="ECO:0007669"/>
    <property type="project" value="InterPro"/>
</dbReference>
<dbReference type="Proteomes" id="UP000406256">
    <property type="component" value="Unassembled WGS sequence"/>
</dbReference>
<feature type="domain" description="HTH araC/xylS-type" evidence="4">
    <location>
        <begin position="162"/>
        <end position="260"/>
    </location>
</feature>
<dbReference type="InterPro" id="IPR009057">
    <property type="entry name" value="Homeodomain-like_sf"/>
</dbReference>
<evidence type="ECO:0000256" key="1">
    <source>
        <dbReference type="ARBA" id="ARBA00023015"/>
    </source>
</evidence>
<evidence type="ECO:0000313" key="5">
    <source>
        <dbReference type="EMBL" id="VVD77439.1"/>
    </source>
</evidence>
<dbReference type="SMART" id="SM00342">
    <property type="entry name" value="HTH_ARAC"/>
    <property type="match status" value="1"/>
</dbReference>
<reference evidence="5 6" key="1">
    <citation type="submission" date="2019-08" db="EMBL/GenBank/DDBJ databases">
        <authorList>
            <person name="Peeters C."/>
        </authorList>
    </citation>
    <scope>NUCLEOTIDE SEQUENCE [LARGE SCALE GENOMIC DNA]</scope>
    <source>
        <strain evidence="5 6">LMG 31108</strain>
    </source>
</reference>
<keyword evidence="6" id="KW-1185">Reference proteome</keyword>
<dbReference type="InterPro" id="IPR018062">
    <property type="entry name" value="HTH_AraC-typ_CS"/>
</dbReference>
<keyword evidence="1" id="KW-0805">Transcription regulation</keyword>
<accession>A0A5E4SUG6</accession>
<evidence type="ECO:0000313" key="6">
    <source>
        <dbReference type="Proteomes" id="UP000406256"/>
    </source>
</evidence>
<sequence>MRSMEIMEDAQALAANQPIALACDGVWFVCSPPSTRSLLLELQPAGHGGAGGATRLELPPGYCGLLLFGKGNLLVRGGTLHYHRMHCDVLVKLLAFMDEAHATGTDTHDNYRRGAVPGLHRVPVQASWADRRQCELWFLSQIAAPGEGFRTMLDMLRRCESYDLIRFLLTRAPTGGTLRHMCTKYGVSYSHFRRLCRGALGESAKIALRDWRMARSMLEVAQGNDSFTEIALRNGYASSSHFSTEIKELIGMSPTSAAGALRTLAR</sequence>
<evidence type="ECO:0000259" key="4">
    <source>
        <dbReference type="PROSITE" id="PS01124"/>
    </source>
</evidence>
<dbReference type="SUPFAM" id="SSF46689">
    <property type="entry name" value="Homeodomain-like"/>
    <property type="match status" value="1"/>
</dbReference>
<dbReference type="Pfam" id="PF12833">
    <property type="entry name" value="HTH_18"/>
    <property type="match status" value="1"/>
</dbReference>
<dbReference type="PROSITE" id="PS51257">
    <property type="entry name" value="PROKAR_LIPOPROTEIN"/>
    <property type="match status" value="1"/>
</dbReference>
<dbReference type="InterPro" id="IPR050204">
    <property type="entry name" value="AraC_XylS_family_regulators"/>
</dbReference>
<keyword evidence="2" id="KW-0238">DNA-binding</keyword>
<dbReference type="GO" id="GO:0003700">
    <property type="term" value="F:DNA-binding transcription factor activity"/>
    <property type="evidence" value="ECO:0007669"/>
    <property type="project" value="InterPro"/>
</dbReference>
<gene>
    <name evidence="5" type="primary">invF</name>
    <name evidence="5" type="ORF">PAN31108_00931</name>
</gene>
<proteinExistence type="predicted"/>
<dbReference type="PROSITE" id="PS00041">
    <property type="entry name" value="HTH_ARAC_FAMILY_1"/>
    <property type="match status" value="1"/>
</dbReference>
<name>A0A5E4SUG6_9BURK</name>
<dbReference type="AlphaFoldDB" id="A0A5E4SUG6"/>
<evidence type="ECO:0000256" key="3">
    <source>
        <dbReference type="ARBA" id="ARBA00023163"/>
    </source>
</evidence>
<organism evidence="5 6">
    <name type="scientific">Pandoraea anhela</name>
    <dbReference type="NCBI Taxonomy" id="2508295"/>
    <lineage>
        <taxon>Bacteria</taxon>
        <taxon>Pseudomonadati</taxon>
        <taxon>Pseudomonadota</taxon>
        <taxon>Betaproteobacteria</taxon>
        <taxon>Burkholderiales</taxon>
        <taxon>Burkholderiaceae</taxon>
        <taxon>Pandoraea</taxon>
    </lineage>
</organism>
<dbReference type="Gene3D" id="1.10.10.60">
    <property type="entry name" value="Homeodomain-like"/>
    <property type="match status" value="1"/>
</dbReference>
<dbReference type="PANTHER" id="PTHR46796">
    <property type="entry name" value="HTH-TYPE TRANSCRIPTIONAL ACTIVATOR RHAS-RELATED"/>
    <property type="match status" value="1"/>
</dbReference>
<dbReference type="InterPro" id="IPR018060">
    <property type="entry name" value="HTH_AraC"/>
</dbReference>
<dbReference type="EMBL" id="CABPSB010000002">
    <property type="protein sequence ID" value="VVD77439.1"/>
    <property type="molecule type" value="Genomic_DNA"/>
</dbReference>
<evidence type="ECO:0000256" key="2">
    <source>
        <dbReference type="ARBA" id="ARBA00023125"/>
    </source>
</evidence>